<dbReference type="Proteomes" id="UP000799640">
    <property type="component" value="Unassembled WGS sequence"/>
</dbReference>
<accession>A0A6G1I9R6</accession>
<proteinExistence type="predicted"/>
<dbReference type="EMBL" id="ML996688">
    <property type="protein sequence ID" value="KAF2404787.1"/>
    <property type="molecule type" value="Genomic_DNA"/>
</dbReference>
<organism evidence="2 3">
    <name type="scientific">Trichodelitschia bisporula</name>
    <dbReference type="NCBI Taxonomy" id="703511"/>
    <lineage>
        <taxon>Eukaryota</taxon>
        <taxon>Fungi</taxon>
        <taxon>Dikarya</taxon>
        <taxon>Ascomycota</taxon>
        <taxon>Pezizomycotina</taxon>
        <taxon>Dothideomycetes</taxon>
        <taxon>Dothideomycetes incertae sedis</taxon>
        <taxon>Phaeotrichales</taxon>
        <taxon>Phaeotrichaceae</taxon>
        <taxon>Trichodelitschia</taxon>
    </lineage>
</organism>
<keyword evidence="3" id="KW-1185">Reference proteome</keyword>
<evidence type="ECO:0000256" key="1">
    <source>
        <dbReference type="SAM" id="MobiDB-lite"/>
    </source>
</evidence>
<gene>
    <name evidence="2" type="ORF">EJ06DRAFT_526853</name>
</gene>
<name>A0A6G1I9R6_9PEZI</name>
<protein>
    <submittedName>
        <fullName evidence="2">Uncharacterized protein</fullName>
    </submittedName>
</protein>
<dbReference type="AlphaFoldDB" id="A0A6G1I9R6"/>
<reference evidence="2" key="1">
    <citation type="journal article" date="2020" name="Stud. Mycol.">
        <title>101 Dothideomycetes genomes: a test case for predicting lifestyles and emergence of pathogens.</title>
        <authorList>
            <person name="Haridas S."/>
            <person name="Albert R."/>
            <person name="Binder M."/>
            <person name="Bloem J."/>
            <person name="Labutti K."/>
            <person name="Salamov A."/>
            <person name="Andreopoulos B."/>
            <person name="Baker S."/>
            <person name="Barry K."/>
            <person name="Bills G."/>
            <person name="Bluhm B."/>
            <person name="Cannon C."/>
            <person name="Castanera R."/>
            <person name="Culley D."/>
            <person name="Daum C."/>
            <person name="Ezra D."/>
            <person name="Gonzalez J."/>
            <person name="Henrissat B."/>
            <person name="Kuo A."/>
            <person name="Liang C."/>
            <person name="Lipzen A."/>
            <person name="Lutzoni F."/>
            <person name="Magnuson J."/>
            <person name="Mondo S."/>
            <person name="Nolan M."/>
            <person name="Ohm R."/>
            <person name="Pangilinan J."/>
            <person name="Park H.-J."/>
            <person name="Ramirez L."/>
            <person name="Alfaro M."/>
            <person name="Sun H."/>
            <person name="Tritt A."/>
            <person name="Yoshinaga Y."/>
            <person name="Zwiers L.-H."/>
            <person name="Turgeon B."/>
            <person name="Goodwin S."/>
            <person name="Spatafora J."/>
            <person name="Crous P."/>
            <person name="Grigoriev I."/>
        </authorList>
    </citation>
    <scope>NUCLEOTIDE SEQUENCE</scope>
    <source>
        <strain evidence="2">CBS 262.69</strain>
    </source>
</reference>
<evidence type="ECO:0000313" key="2">
    <source>
        <dbReference type="EMBL" id="KAF2404787.1"/>
    </source>
</evidence>
<feature type="region of interest" description="Disordered" evidence="1">
    <location>
        <begin position="1"/>
        <end position="74"/>
    </location>
</feature>
<feature type="compositionally biased region" description="Basic and acidic residues" evidence="1">
    <location>
        <begin position="20"/>
        <end position="35"/>
    </location>
</feature>
<evidence type="ECO:0000313" key="3">
    <source>
        <dbReference type="Proteomes" id="UP000799640"/>
    </source>
</evidence>
<sequence>MPLNNVTPSLGPEVSGIARIGDKSAPKPSSTDRKAQGKTQGKAAPSSANSDRKAQGRTSTSPAGKKGGGEPTAAWEAHLKAIAESQGDKVFTTHDVVTGKITLTEQQRAVWVGNMVSGALYEMDRAKERGERP</sequence>